<accession>A0AAE4C8D3</accession>
<evidence type="ECO:0000313" key="3">
    <source>
        <dbReference type="Proteomes" id="UP001183643"/>
    </source>
</evidence>
<name>A0AAE4C8D3_9ACTN</name>
<evidence type="ECO:0000313" key="2">
    <source>
        <dbReference type="EMBL" id="MDR7274873.1"/>
    </source>
</evidence>
<dbReference type="EMBL" id="JAVDYB010000001">
    <property type="protein sequence ID" value="MDR7274873.1"/>
    <property type="molecule type" value="Genomic_DNA"/>
</dbReference>
<dbReference type="Proteomes" id="UP001183643">
    <property type="component" value="Unassembled WGS sequence"/>
</dbReference>
<comment type="caution">
    <text evidence="2">The sequence shown here is derived from an EMBL/GenBank/DDBJ whole genome shotgun (WGS) entry which is preliminary data.</text>
</comment>
<keyword evidence="3" id="KW-1185">Reference proteome</keyword>
<dbReference type="RefSeq" id="WP_310365114.1">
    <property type="nucleotide sequence ID" value="NZ_JAVDYB010000001.1"/>
</dbReference>
<dbReference type="AlphaFoldDB" id="A0AAE4C8D3"/>
<feature type="region of interest" description="Disordered" evidence="1">
    <location>
        <begin position="16"/>
        <end position="44"/>
    </location>
</feature>
<gene>
    <name evidence="2" type="ORF">J2S41_001651</name>
</gene>
<protein>
    <submittedName>
        <fullName evidence="2">Uncharacterized protein</fullName>
    </submittedName>
</protein>
<sequence length="44" mass="4511">MTTRLATHVVVSRFAGPTDGHRAAGEPAPRPISGRAARVTAVTA</sequence>
<proteinExistence type="predicted"/>
<reference evidence="2" key="1">
    <citation type="submission" date="2023-07" db="EMBL/GenBank/DDBJ databases">
        <title>Sequencing the genomes of 1000 actinobacteria strains.</title>
        <authorList>
            <person name="Klenk H.-P."/>
        </authorList>
    </citation>
    <scope>NUCLEOTIDE SEQUENCE</scope>
    <source>
        <strain evidence="2">DSM 44707</strain>
    </source>
</reference>
<evidence type="ECO:0000256" key="1">
    <source>
        <dbReference type="SAM" id="MobiDB-lite"/>
    </source>
</evidence>
<organism evidence="2 3">
    <name type="scientific">Catenuloplanes atrovinosus</name>
    <dbReference type="NCBI Taxonomy" id="137266"/>
    <lineage>
        <taxon>Bacteria</taxon>
        <taxon>Bacillati</taxon>
        <taxon>Actinomycetota</taxon>
        <taxon>Actinomycetes</taxon>
        <taxon>Micromonosporales</taxon>
        <taxon>Micromonosporaceae</taxon>
        <taxon>Catenuloplanes</taxon>
    </lineage>
</organism>